<dbReference type="Proteomes" id="UP000594029">
    <property type="component" value="Segment"/>
</dbReference>
<protein>
    <submittedName>
        <fullName evidence="1">Uncharacterized protein</fullName>
    </submittedName>
</protein>
<sequence length="78" mass="8960">MTTTTIEKVSLGSLSLEAVREIVMVMKKRKMNHIYPNKISNTSLRNENISEIIIDEEDTVFMMVNEEPVMLPQFAMVV</sequence>
<keyword evidence="2" id="KW-1185">Reference proteome</keyword>
<dbReference type="EMBL" id="MW084976">
    <property type="protein sequence ID" value="QOV08221.1"/>
    <property type="molecule type" value="Genomic_DNA"/>
</dbReference>
<reference evidence="1 2" key="1">
    <citation type="submission" date="2020-10" db="EMBL/GenBank/DDBJ databases">
        <authorList>
            <person name="Kazantseva O.A."/>
            <person name="Piligrimova E.G."/>
            <person name="Shadrin A.M."/>
        </authorList>
    </citation>
    <scope>NUCLEOTIDE SEQUENCE [LARGE SCALE GENOMIC DNA]</scope>
</reference>
<organism evidence="1 2">
    <name type="scientific">Bacillus phage Kirov</name>
    <dbReference type="NCBI Taxonomy" id="2783539"/>
    <lineage>
        <taxon>Viruses</taxon>
        <taxon>Duplodnaviria</taxon>
        <taxon>Heunggongvirae</taxon>
        <taxon>Uroviricota</taxon>
        <taxon>Caudoviricetes</taxon>
        <taxon>Andregratiavirinae</taxon>
        <taxon>Kirovvirus</taxon>
        <taxon>Kirovvirus kirov</taxon>
    </lineage>
</organism>
<gene>
    <name evidence="1" type="ORF">Kirov_22</name>
</gene>
<name>A0A7S6U4Y5_9CAUD</name>
<evidence type="ECO:0000313" key="2">
    <source>
        <dbReference type="Proteomes" id="UP000594029"/>
    </source>
</evidence>
<proteinExistence type="predicted"/>
<accession>A0A7S6U4Y5</accession>
<evidence type="ECO:0000313" key="1">
    <source>
        <dbReference type="EMBL" id="QOV08221.1"/>
    </source>
</evidence>